<feature type="signal peptide" evidence="1">
    <location>
        <begin position="1"/>
        <end position="22"/>
    </location>
</feature>
<name>A0A843SHF3_9BURK</name>
<protein>
    <submittedName>
        <fullName evidence="2">DUF2141 domain-containing protein</fullName>
    </submittedName>
</protein>
<dbReference type="Proteomes" id="UP000444318">
    <property type="component" value="Unassembled WGS sequence"/>
</dbReference>
<feature type="chain" id="PRO_5032370051" evidence="1">
    <location>
        <begin position="23"/>
        <end position="148"/>
    </location>
</feature>
<organism evidence="2 3">
    <name type="scientific">Rugamonas rivuli</name>
    <dbReference type="NCBI Taxonomy" id="2743358"/>
    <lineage>
        <taxon>Bacteria</taxon>
        <taxon>Pseudomonadati</taxon>
        <taxon>Pseudomonadota</taxon>
        <taxon>Betaproteobacteria</taxon>
        <taxon>Burkholderiales</taxon>
        <taxon>Oxalobacteraceae</taxon>
        <taxon>Telluria group</taxon>
        <taxon>Rugamonas</taxon>
    </lineage>
</organism>
<keyword evidence="3" id="KW-1185">Reference proteome</keyword>
<reference evidence="2 3" key="1">
    <citation type="submission" date="2019-10" db="EMBL/GenBank/DDBJ databases">
        <title>Two novel species isolated from a subtropical stream in China.</title>
        <authorList>
            <person name="Lu H."/>
        </authorList>
    </citation>
    <scope>NUCLEOTIDE SEQUENCE [LARGE SCALE GENOMIC DNA]</scope>
    <source>
        <strain evidence="2 3">FT103W</strain>
    </source>
</reference>
<keyword evidence="1" id="KW-0732">Signal</keyword>
<comment type="caution">
    <text evidence="2">The sequence shown here is derived from an EMBL/GenBank/DDBJ whole genome shotgun (WGS) entry which is preliminary data.</text>
</comment>
<gene>
    <name evidence="2" type="ORF">GEV01_18840</name>
</gene>
<dbReference type="Pfam" id="PF09912">
    <property type="entry name" value="DUF2141"/>
    <property type="match status" value="1"/>
</dbReference>
<dbReference type="AlphaFoldDB" id="A0A843SHF3"/>
<sequence length="148" mass="15450">MSVIACAGVVLAVLLTHVQKTALVQAPAPADGASITIKLSGVAGNKGMVMAALCDKATFLKRCPYMQTVAASPVVSLTFDGVKPGMYAAMLFHDENGNGEFDRSPNGMPLEGYAFSRNAKGNYGPPSFEQAAFEVKAGKAAVDIDMVY</sequence>
<evidence type="ECO:0000313" key="3">
    <source>
        <dbReference type="Proteomes" id="UP000444318"/>
    </source>
</evidence>
<proteinExistence type="predicted"/>
<evidence type="ECO:0000256" key="1">
    <source>
        <dbReference type="SAM" id="SignalP"/>
    </source>
</evidence>
<dbReference type="EMBL" id="WHUF01000005">
    <property type="protein sequence ID" value="MQA21581.1"/>
    <property type="molecule type" value="Genomic_DNA"/>
</dbReference>
<evidence type="ECO:0000313" key="2">
    <source>
        <dbReference type="EMBL" id="MQA21581.1"/>
    </source>
</evidence>
<accession>A0A843SHF3</accession>
<dbReference type="InterPro" id="IPR018673">
    <property type="entry name" value="DUF2141"/>
</dbReference>